<keyword evidence="3" id="KW-1185">Reference proteome</keyword>
<dbReference type="InterPro" id="IPR036875">
    <property type="entry name" value="Znf_CCHC_sf"/>
</dbReference>
<dbReference type="GO" id="GO:0003676">
    <property type="term" value="F:nucleic acid binding"/>
    <property type="evidence" value="ECO:0007669"/>
    <property type="project" value="InterPro"/>
</dbReference>
<evidence type="ECO:0000256" key="1">
    <source>
        <dbReference type="SAM" id="MobiDB-lite"/>
    </source>
</evidence>
<reference evidence="2 3" key="1">
    <citation type="submission" date="2019-12" db="EMBL/GenBank/DDBJ databases">
        <authorList>
            <person name="Alioto T."/>
            <person name="Alioto T."/>
            <person name="Gomez Garrido J."/>
        </authorList>
    </citation>
    <scope>NUCLEOTIDE SEQUENCE [LARGE SCALE GENOMIC DNA]</scope>
</reference>
<evidence type="ECO:0000313" key="3">
    <source>
        <dbReference type="Proteomes" id="UP000594638"/>
    </source>
</evidence>
<sequence length="116" mass="13510">MRTFCMLVQEETRLKNQGTHSVHLVSHQGAGKKYKKRSGKGIKRGPLKINESSTQIYNKDHKKDMCHFCRKLGHHKRDCLKCKAWFESKGILFNPNHKSKQEIESKLQLKPLEPIV</sequence>
<dbReference type="OrthoDB" id="911517at2759"/>
<gene>
    <name evidence="2" type="ORF">OLEA9_A085570</name>
</gene>
<organism evidence="2 3">
    <name type="scientific">Olea europaea subsp. europaea</name>
    <dbReference type="NCBI Taxonomy" id="158383"/>
    <lineage>
        <taxon>Eukaryota</taxon>
        <taxon>Viridiplantae</taxon>
        <taxon>Streptophyta</taxon>
        <taxon>Embryophyta</taxon>
        <taxon>Tracheophyta</taxon>
        <taxon>Spermatophyta</taxon>
        <taxon>Magnoliopsida</taxon>
        <taxon>eudicotyledons</taxon>
        <taxon>Gunneridae</taxon>
        <taxon>Pentapetalae</taxon>
        <taxon>asterids</taxon>
        <taxon>lamiids</taxon>
        <taxon>Lamiales</taxon>
        <taxon>Oleaceae</taxon>
        <taxon>Oleeae</taxon>
        <taxon>Olea</taxon>
    </lineage>
</organism>
<dbReference type="AlphaFoldDB" id="A0A8S0TJ47"/>
<dbReference type="SUPFAM" id="SSF57756">
    <property type="entry name" value="Retrovirus zinc finger-like domains"/>
    <property type="match status" value="1"/>
</dbReference>
<feature type="compositionally biased region" description="Basic residues" evidence="1">
    <location>
        <begin position="30"/>
        <end position="46"/>
    </location>
</feature>
<accession>A0A8S0TJ47</accession>
<name>A0A8S0TJ47_OLEEU</name>
<dbReference type="Proteomes" id="UP000594638">
    <property type="component" value="Unassembled WGS sequence"/>
</dbReference>
<evidence type="ECO:0000313" key="2">
    <source>
        <dbReference type="EMBL" id="CAA3004649.1"/>
    </source>
</evidence>
<dbReference type="Gramene" id="OE9A085570T1">
    <property type="protein sequence ID" value="OE9A085570C1"/>
    <property type="gene ID" value="OE9A085570"/>
</dbReference>
<dbReference type="GO" id="GO:0008270">
    <property type="term" value="F:zinc ion binding"/>
    <property type="evidence" value="ECO:0007669"/>
    <property type="project" value="InterPro"/>
</dbReference>
<proteinExistence type="predicted"/>
<feature type="region of interest" description="Disordered" evidence="1">
    <location>
        <begin position="18"/>
        <end position="49"/>
    </location>
</feature>
<dbReference type="EMBL" id="CACTIH010006355">
    <property type="protein sequence ID" value="CAA3004649.1"/>
    <property type="molecule type" value="Genomic_DNA"/>
</dbReference>
<protein>
    <submittedName>
        <fullName evidence="2">Retrovirus-related Pol poly from transposon TNT 1-94</fullName>
    </submittedName>
</protein>
<comment type="caution">
    <text evidence="2">The sequence shown here is derived from an EMBL/GenBank/DDBJ whole genome shotgun (WGS) entry which is preliminary data.</text>
</comment>